<dbReference type="RefSeq" id="WP_015773286.1">
    <property type="nucleotide sequence ID" value="NC_013173.1"/>
</dbReference>
<organism evidence="2 3">
    <name type="scientific">Desulfomicrobium baculatum (strain DSM 4028 / VKM B-1378 / X)</name>
    <name type="common">Desulfovibrio baculatus</name>
    <dbReference type="NCBI Taxonomy" id="525897"/>
    <lineage>
        <taxon>Bacteria</taxon>
        <taxon>Pseudomonadati</taxon>
        <taxon>Thermodesulfobacteriota</taxon>
        <taxon>Desulfovibrionia</taxon>
        <taxon>Desulfovibrionales</taxon>
        <taxon>Desulfomicrobiaceae</taxon>
        <taxon>Desulfomicrobium</taxon>
    </lineage>
</organism>
<keyword evidence="1" id="KW-0732">Signal</keyword>
<gene>
    <name evidence="2" type="ordered locus">Dbac_1080</name>
</gene>
<dbReference type="EMBL" id="CP001629">
    <property type="protein sequence ID" value="ACU89188.1"/>
    <property type="molecule type" value="Genomic_DNA"/>
</dbReference>
<dbReference type="InterPro" id="IPR021747">
    <property type="entry name" value="DUF3313"/>
</dbReference>
<accession>C7LQV9</accession>
<dbReference type="KEGG" id="dba:Dbac_1080"/>
<dbReference type="STRING" id="525897.Dbac_1080"/>
<dbReference type="OrthoDB" id="5460524at2"/>
<proteinExistence type="predicted"/>
<dbReference type="HOGENOM" id="CLU_088489_1_0_7"/>
<name>C7LQV9_DESBD</name>
<dbReference type="eggNOG" id="ENOG5032EDN">
    <property type="taxonomic scope" value="Bacteria"/>
</dbReference>
<evidence type="ECO:0000313" key="3">
    <source>
        <dbReference type="Proteomes" id="UP000002216"/>
    </source>
</evidence>
<evidence type="ECO:0000256" key="1">
    <source>
        <dbReference type="SAM" id="SignalP"/>
    </source>
</evidence>
<sequence length="226" mass="24011">MNKIIVVALLLSLCACAGTGKNTSTDFNPADHFLGNDYKLLQAKPELNGGLGWRSPQFVAENYTALYIEPVTLWHGEDMAKESGLAMEDLELLATYFHDVLSKVPDGHKLALAAQPGPGVITVQAAVTEVEASSPVSNALTSVVPFGVLFSAGKQAATGQAVGVGKCAVEVKFVDSVTGEKLALFAETKVGKKYSTSGFTKTGQTEEAMEEWAALMKERISVLWGK</sequence>
<keyword evidence="3" id="KW-1185">Reference proteome</keyword>
<dbReference type="Pfam" id="PF11769">
    <property type="entry name" value="DUF3313"/>
    <property type="match status" value="1"/>
</dbReference>
<dbReference type="PROSITE" id="PS51257">
    <property type="entry name" value="PROKAR_LIPOPROTEIN"/>
    <property type="match status" value="1"/>
</dbReference>
<protein>
    <submittedName>
        <fullName evidence="2">Putative lipoprotein</fullName>
    </submittedName>
</protein>
<reference evidence="2 3" key="1">
    <citation type="journal article" date="2009" name="Stand. Genomic Sci.">
        <title>Complete genome sequence of Desulfomicrobium baculatum type strain (X).</title>
        <authorList>
            <person name="Copeland A."/>
            <person name="Spring S."/>
            <person name="Goker M."/>
            <person name="Schneider S."/>
            <person name="Lapidus A."/>
            <person name="Del Rio T.G."/>
            <person name="Tice H."/>
            <person name="Cheng J.F."/>
            <person name="Chen F."/>
            <person name="Nolan M."/>
            <person name="Bruce D."/>
            <person name="Goodwin L."/>
            <person name="Pitluck S."/>
            <person name="Ivanova N."/>
            <person name="Mavrommatis K."/>
            <person name="Ovchinnikova G."/>
            <person name="Pati A."/>
            <person name="Chen A."/>
            <person name="Palaniappan K."/>
            <person name="Land M."/>
            <person name="Hauser L."/>
            <person name="Chang Y.J."/>
            <person name="Jeffries C.C."/>
            <person name="Meincke L."/>
            <person name="Sims D."/>
            <person name="Brettin T."/>
            <person name="Detter J.C."/>
            <person name="Han C."/>
            <person name="Chain P."/>
            <person name="Bristow J."/>
            <person name="Eisen J.A."/>
            <person name="Markowitz V."/>
            <person name="Hugenholtz P."/>
            <person name="Kyrpides N.C."/>
            <person name="Klenk H.P."/>
            <person name="Lucas S."/>
        </authorList>
    </citation>
    <scope>NUCLEOTIDE SEQUENCE [LARGE SCALE GENOMIC DNA]</scope>
    <source>
        <strain evidence="3">DSM 4028 / VKM B-1378 / X</strain>
    </source>
</reference>
<evidence type="ECO:0000313" key="2">
    <source>
        <dbReference type="EMBL" id="ACU89188.1"/>
    </source>
</evidence>
<feature type="signal peptide" evidence="1">
    <location>
        <begin position="1"/>
        <end position="17"/>
    </location>
</feature>
<dbReference type="AlphaFoldDB" id="C7LQV9"/>
<feature type="chain" id="PRO_5002979578" evidence="1">
    <location>
        <begin position="18"/>
        <end position="226"/>
    </location>
</feature>
<dbReference type="Proteomes" id="UP000002216">
    <property type="component" value="Chromosome"/>
</dbReference>
<keyword evidence="2" id="KW-0449">Lipoprotein</keyword>